<evidence type="ECO:0000256" key="8">
    <source>
        <dbReference type="ARBA" id="ARBA00022848"/>
    </source>
</evidence>
<dbReference type="EMBL" id="JAAOIC020000043">
    <property type="protein sequence ID" value="KAG8038432.1"/>
    <property type="molecule type" value="Genomic_DNA"/>
</dbReference>
<dbReference type="PROSITE" id="PS00086">
    <property type="entry name" value="CYTOCHROME_P450"/>
    <property type="match status" value="1"/>
</dbReference>
<feature type="transmembrane region" description="Helical" evidence="14">
    <location>
        <begin position="6"/>
        <end position="28"/>
    </location>
</feature>
<dbReference type="Pfam" id="PF00067">
    <property type="entry name" value="p450"/>
    <property type="match status" value="1"/>
</dbReference>
<dbReference type="InterPro" id="IPR017972">
    <property type="entry name" value="Cyt_P450_CS"/>
</dbReference>
<dbReference type="PANTHER" id="PTHR24292">
    <property type="entry name" value="CYTOCHROME P450"/>
    <property type="match status" value="1"/>
</dbReference>
<dbReference type="GO" id="GO:0020037">
    <property type="term" value="F:heme binding"/>
    <property type="evidence" value="ECO:0007669"/>
    <property type="project" value="InterPro"/>
</dbReference>
<evidence type="ECO:0000256" key="7">
    <source>
        <dbReference type="ARBA" id="ARBA00022824"/>
    </source>
</evidence>
<dbReference type="PANTHER" id="PTHR24292:SF54">
    <property type="entry name" value="CYP9F3-RELATED"/>
    <property type="match status" value="1"/>
</dbReference>
<dbReference type="FunFam" id="1.10.630.10:FF:000042">
    <property type="entry name" value="Cytochrome P450"/>
    <property type="match status" value="1"/>
</dbReference>
<evidence type="ECO:0000256" key="6">
    <source>
        <dbReference type="ARBA" id="ARBA00022723"/>
    </source>
</evidence>
<evidence type="ECO:0000256" key="10">
    <source>
        <dbReference type="ARBA" id="ARBA00023004"/>
    </source>
</evidence>
<evidence type="ECO:0000256" key="4">
    <source>
        <dbReference type="ARBA" id="ARBA00010617"/>
    </source>
</evidence>
<sequence>MIETFFNLLFNVYFISLVFLPTLFYLYLTSTFNYWSDRGVLYKKPTIIFGNFKDLLLFRKSQPEIIKEMYNWFDSPFFGVFRVRSPILVIRDPELIKCVCVKDFKNFTNRGIPTNSQDPLSSHLFNLEGNKWKNLRSKLTPVFTAGRIKGMVPLLLECSGILEEVVNKVAIGNAPVDVRELAVNFTIDVIGSCAFGIQINALTDKDSEFHRAVRKLSKPGYRTQLWRMLRTAIPRVYKFLRIQITDPHVTKFFQNLVKQMIALRESGGNQTRRNDFMDLLVDLKRDNQSDLHSSEDNIELDENMIAAQVYVFFAAANETSSNTIAFCLHELAKNPEIQKKVKEEITLVLLIHKKLTYESLQEMTYLEKIILETLRKYPPAAMISRRSENSYEIPGTKIKIPAGMRVIIPIYGIHHDPNYYPEPEQFNPDRFDDKNITSSYTFLPFGEGPRNCIGKRFAMLVMKIGLISFLKNHRVEISHETTIPIKFSTRSMVTTSANGFWLNIHQDN</sequence>
<keyword evidence="6 13" id="KW-0479">Metal-binding</keyword>
<comment type="cofactor">
    <cofactor evidence="1">
        <name>heme</name>
        <dbReference type="ChEBI" id="CHEBI:30413"/>
    </cofactor>
</comment>
<dbReference type="OrthoDB" id="2789670at2759"/>
<evidence type="ECO:0000256" key="13">
    <source>
        <dbReference type="RuleBase" id="RU000461"/>
    </source>
</evidence>
<evidence type="ECO:0008006" key="17">
    <source>
        <dbReference type="Google" id="ProtNLM"/>
    </source>
</evidence>
<dbReference type="GO" id="GO:0016705">
    <property type="term" value="F:oxidoreductase activity, acting on paired donors, with incorporation or reduction of molecular oxygen"/>
    <property type="evidence" value="ECO:0007669"/>
    <property type="project" value="InterPro"/>
</dbReference>
<keyword evidence="9 13" id="KW-0560">Oxidoreductase</keyword>
<reference evidence="15" key="2">
    <citation type="submission" date="2021-04" db="EMBL/GenBank/DDBJ databases">
        <title>Genome-wide patterns of bracovirus chromosomal integration into multiple host tissues during parasitism.</title>
        <authorList>
            <person name="Chebbi M.A.C."/>
        </authorList>
    </citation>
    <scope>NUCLEOTIDE SEQUENCE</scope>
    <source>
        <tissue evidence="15">Whole body</tissue>
    </source>
</reference>
<evidence type="ECO:0000313" key="15">
    <source>
        <dbReference type="EMBL" id="KAG8038432.1"/>
    </source>
</evidence>
<keyword evidence="12 14" id="KW-0472">Membrane</keyword>
<dbReference type="Proteomes" id="UP000729913">
    <property type="component" value="Unassembled WGS sequence"/>
</dbReference>
<dbReference type="InterPro" id="IPR001128">
    <property type="entry name" value="Cyt_P450"/>
</dbReference>
<comment type="similarity">
    <text evidence="4 13">Belongs to the cytochrome P450 family.</text>
</comment>
<evidence type="ECO:0000256" key="9">
    <source>
        <dbReference type="ARBA" id="ARBA00023002"/>
    </source>
</evidence>
<keyword evidence="7" id="KW-0256">Endoplasmic reticulum</keyword>
<evidence type="ECO:0000256" key="1">
    <source>
        <dbReference type="ARBA" id="ARBA00001971"/>
    </source>
</evidence>
<reference evidence="15" key="1">
    <citation type="submission" date="2020-03" db="EMBL/GenBank/DDBJ databases">
        <authorList>
            <person name="Chebbi M.A."/>
            <person name="Drezen J.M."/>
        </authorList>
    </citation>
    <scope>NUCLEOTIDE SEQUENCE</scope>
    <source>
        <tissue evidence="15">Whole body</tissue>
    </source>
</reference>
<evidence type="ECO:0000256" key="2">
    <source>
        <dbReference type="ARBA" id="ARBA00004174"/>
    </source>
</evidence>
<evidence type="ECO:0000256" key="11">
    <source>
        <dbReference type="ARBA" id="ARBA00023033"/>
    </source>
</evidence>
<evidence type="ECO:0000313" key="16">
    <source>
        <dbReference type="Proteomes" id="UP000729913"/>
    </source>
</evidence>
<keyword evidence="10 13" id="KW-0408">Iron</keyword>
<keyword evidence="8" id="KW-0492">Microsome</keyword>
<keyword evidence="14" id="KW-1133">Transmembrane helix</keyword>
<dbReference type="AlphaFoldDB" id="A0A8J5URX0"/>
<keyword evidence="14" id="KW-0812">Transmembrane</keyword>
<proteinExistence type="inferred from homology"/>
<comment type="subcellular location">
    <subcellularLocation>
        <location evidence="3">Endoplasmic reticulum membrane</location>
        <topology evidence="3">Peripheral membrane protein</topology>
    </subcellularLocation>
    <subcellularLocation>
        <location evidence="2">Microsome membrane</location>
        <topology evidence="2">Peripheral membrane protein</topology>
    </subcellularLocation>
</comment>
<dbReference type="GO" id="GO:0004497">
    <property type="term" value="F:monooxygenase activity"/>
    <property type="evidence" value="ECO:0007669"/>
    <property type="project" value="UniProtKB-KW"/>
</dbReference>
<dbReference type="InterPro" id="IPR050476">
    <property type="entry name" value="Insect_CytP450_Detox"/>
</dbReference>
<evidence type="ECO:0000256" key="14">
    <source>
        <dbReference type="SAM" id="Phobius"/>
    </source>
</evidence>
<dbReference type="GO" id="GO:0005506">
    <property type="term" value="F:iron ion binding"/>
    <property type="evidence" value="ECO:0007669"/>
    <property type="project" value="InterPro"/>
</dbReference>
<dbReference type="CDD" id="cd11056">
    <property type="entry name" value="CYP6-like"/>
    <property type="match status" value="1"/>
</dbReference>
<keyword evidence="5 13" id="KW-0349">Heme</keyword>
<comment type="caution">
    <text evidence="15">The sequence shown here is derived from an EMBL/GenBank/DDBJ whole genome shotgun (WGS) entry which is preliminary data.</text>
</comment>
<protein>
    <recommendedName>
        <fullName evidence="17">Cytochrome P450</fullName>
    </recommendedName>
</protein>
<accession>A0A8J5URX0</accession>
<evidence type="ECO:0000256" key="5">
    <source>
        <dbReference type="ARBA" id="ARBA00022617"/>
    </source>
</evidence>
<keyword evidence="11 13" id="KW-0503">Monooxygenase</keyword>
<organism evidence="15 16">
    <name type="scientific">Cotesia typhae</name>
    <dbReference type="NCBI Taxonomy" id="2053667"/>
    <lineage>
        <taxon>Eukaryota</taxon>
        <taxon>Metazoa</taxon>
        <taxon>Ecdysozoa</taxon>
        <taxon>Arthropoda</taxon>
        <taxon>Hexapoda</taxon>
        <taxon>Insecta</taxon>
        <taxon>Pterygota</taxon>
        <taxon>Neoptera</taxon>
        <taxon>Endopterygota</taxon>
        <taxon>Hymenoptera</taxon>
        <taxon>Apocrita</taxon>
        <taxon>Ichneumonoidea</taxon>
        <taxon>Braconidae</taxon>
        <taxon>Microgastrinae</taxon>
        <taxon>Cotesia</taxon>
    </lineage>
</organism>
<gene>
    <name evidence="15" type="ORF">G9C98_006128</name>
</gene>
<keyword evidence="16" id="KW-1185">Reference proteome</keyword>
<name>A0A8J5URX0_9HYME</name>
<evidence type="ECO:0000256" key="3">
    <source>
        <dbReference type="ARBA" id="ARBA00004406"/>
    </source>
</evidence>
<dbReference type="GO" id="GO:0005789">
    <property type="term" value="C:endoplasmic reticulum membrane"/>
    <property type="evidence" value="ECO:0007669"/>
    <property type="project" value="UniProtKB-SubCell"/>
</dbReference>
<evidence type="ECO:0000256" key="12">
    <source>
        <dbReference type="ARBA" id="ARBA00023136"/>
    </source>
</evidence>